<dbReference type="GeneID" id="31359725"/>
<evidence type="ECO:0000313" key="2">
    <source>
        <dbReference type="EMBL" id="EFA82550.1"/>
    </source>
</evidence>
<name>D3B707_HETP5</name>
<dbReference type="SUPFAM" id="SSF50969">
    <property type="entry name" value="YVTN repeat-like/Quinoprotein amine dehydrogenase"/>
    <property type="match status" value="1"/>
</dbReference>
<dbReference type="InParanoid" id="D3B707"/>
<keyword evidence="1" id="KW-0732">Signal</keyword>
<sequence>MIKLSILVLLLSLISLTLSIRIVDFIDKGVKATSSQPTIYVIGDFYSMGLTVSIYDQFTGEITVIVNNDPAFTELSIVDTLLLTPSEVVFMTDISAVNQSQFFAVSYANDGTSKFEAFNLADGSPTGFSVSLPQINFPAVSYTYTQIKIDPINQLAYVMVGGPGQYIVEDNDLEDIRIDYGETTLACGFWSGCAYLFTIDLTSQSVVKTLDITKFPSGIGYTISTTILLPNGTLIGPGEPTVMQAYFKGAIITLDVLTGAYSFKVLADYQVDFISGGVYNNTVYMLVKKEVNSLPSNASRLIGYDIIEEKIVLDIPNTNITDRHELIFI</sequence>
<dbReference type="AlphaFoldDB" id="D3B707"/>
<dbReference type="Proteomes" id="UP000001396">
    <property type="component" value="Unassembled WGS sequence"/>
</dbReference>
<evidence type="ECO:0000256" key="1">
    <source>
        <dbReference type="SAM" id="SignalP"/>
    </source>
</evidence>
<proteinExistence type="predicted"/>
<gene>
    <name evidence="2" type="ORF">PPL_04238</name>
</gene>
<dbReference type="InterPro" id="IPR011044">
    <property type="entry name" value="Quino_amine_DH_bsu"/>
</dbReference>
<feature type="chain" id="PRO_5003041410" evidence="1">
    <location>
        <begin position="20"/>
        <end position="329"/>
    </location>
</feature>
<protein>
    <submittedName>
        <fullName evidence="2">Uncharacterized protein</fullName>
    </submittedName>
</protein>
<accession>D3B707</accession>
<feature type="signal peptide" evidence="1">
    <location>
        <begin position="1"/>
        <end position="19"/>
    </location>
</feature>
<comment type="caution">
    <text evidence="2">The sequence shown here is derived from an EMBL/GenBank/DDBJ whole genome shotgun (WGS) entry which is preliminary data.</text>
</comment>
<reference evidence="2 3" key="1">
    <citation type="journal article" date="2011" name="Genome Res.">
        <title>Phylogeny-wide analysis of social amoeba genomes highlights ancient origins for complex intercellular communication.</title>
        <authorList>
            <person name="Heidel A.J."/>
            <person name="Lawal H.M."/>
            <person name="Felder M."/>
            <person name="Schilde C."/>
            <person name="Helps N.R."/>
            <person name="Tunggal B."/>
            <person name="Rivero F."/>
            <person name="John U."/>
            <person name="Schleicher M."/>
            <person name="Eichinger L."/>
            <person name="Platzer M."/>
            <person name="Noegel A.A."/>
            <person name="Schaap P."/>
            <person name="Gloeckner G."/>
        </authorList>
    </citation>
    <scope>NUCLEOTIDE SEQUENCE [LARGE SCALE GENOMIC DNA]</scope>
    <source>
        <strain evidence="3">ATCC 26659 / Pp 5 / PN500</strain>
    </source>
</reference>
<organism evidence="2 3">
    <name type="scientific">Heterostelium pallidum (strain ATCC 26659 / Pp 5 / PN500)</name>
    <name type="common">Cellular slime mold</name>
    <name type="synonym">Polysphondylium pallidum</name>
    <dbReference type="NCBI Taxonomy" id="670386"/>
    <lineage>
        <taxon>Eukaryota</taxon>
        <taxon>Amoebozoa</taxon>
        <taxon>Evosea</taxon>
        <taxon>Eumycetozoa</taxon>
        <taxon>Dictyostelia</taxon>
        <taxon>Acytosteliales</taxon>
        <taxon>Acytosteliaceae</taxon>
        <taxon>Heterostelium</taxon>
    </lineage>
</organism>
<evidence type="ECO:0000313" key="3">
    <source>
        <dbReference type="Proteomes" id="UP000001396"/>
    </source>
</evidence>
<dbReference type="RefSeq" id="XP_020434667.1">
    <property type="nucleotide sequence ID" value="XM_020575147.1"/>
</dbReference>
<dbReference type="EMBL" id="ADBJ01000018">
    <property type="protein sequence ID" value="EFA82550.1"/>
    <property type="molecule type" value="Genomic_DNA"/>
</dbReference>
<keyword evidence="3" id="KW-1185">Reference proteome</keyword>